<proteinExistence type="predicted"/>
<accession>X0YHE1</accession>
<dbReference type="EMBL" id="BARS01051563">
    <property type="protein sequence ID" value="GAG46607.1"/>
    <property type="molecule type" value="Genomic_DNA"/>
</dbReference>
<keyword evidence="1" id="KW-0472">Membrane</keyword>
<gene>
    <name evidence="2" type="ORF">S01H1_76781</name>
</gene>
<feature type="transmembrane region" description="Helical" evidence="1">
    <location>
        <begin position="12"/>
        <end position="38"/>
    </location>
</feature>
<comment type="caution">
    <text evidence="2">The sequence shown here is derived from an EMBL/GenBank/DDBJ whole genome shotgun (WGS) entry which is preliminary data.</text>
</comment>
<evidence type="ECO:0000313" key="2">
    <source>
        <dbReference type="EMBL" id="GAG46607.1"/>
    </source>
</evidence>
<name>X0YHE1_9ZZZZ</name>
<keyword evidence="1" id="KW-0812">Transmembrane</keyword>
<feature type="non-terminal residue" evidence="2">
    <location>
        <position position="99"/>
    </location>
</feature>
<keyword evidence="1" id="KW-1133">Transmembrane helix</keyword>
<dbReference type="PROSITE" id="PS51257">
    <property type="entry name" value="PROKAR_LIPOPROTEIN"/>
    <property type="match status" value="1"/>
</dbReference>
<organism evidence="2">
    <name type="scientific">marine sediment metagenome</name>
    <dbReference type="NCBI Taxonomy" id="412755"/>
    <lineage>
        <taxon>unclassified sequences</taxon>
        <taxon>metagenomes</taxon>
        <taxon>ecological metagenomes</taxon>
    </lineage>
</organism>
<evidence type="ECO:0000256" key="1">
    <source>
        <dbReference type="SAM" id="Phobius"/>
    </source>
</evidence>
<dbReference type="AlphaFoldDB" id="X0YHE1"/>
<reference evidence="2" key="1">
    <citation type="journal article" date="2014" name="Front. Microbiol.">
        <title>High frequency of phylogenetically diverse reductive dehalogenase-homologous genes in deep subseafloor sedimentary metagenomes.</title>
        <authorList>
            <person name="Kawai M."/>
            <person name="Futagami T."/>
            <person name="Toyoda A."/>
            <person name="Takaki Y."/>
            <person name="Nishi S."/>
            <person name="Hori S."/>
            <person name="Arai W."/>
            <person name="Tsubouchi T."/>
            <person name="Morono Y."/>
            <person name="Uchiyama I."/>
            <person name="Ito T."/>
            <person name="Fujiyama A."/>
            <person name="Inagaki F."/>
            <person name="Takami H."/>
        </authorList>
    </citation>
    <scope>NUCLEOTIDE SEQUENCE</scope>
    <source>
        <strain evidence="2">Expedition CK06-06</strain>
    </source>
</reference>
<protein>
    <submittedName>
        <fullName evidence="2">Uncharacterized protein</fullName>
    </submittedName>
</protein>
<sequence length="99" mass="11132">MEDKRKLYTITVLIALAGVLMSLIVSCFAGGVAGYWIASRQTREVAEELLQERGGFERHELIIPPELFEREFESFRERLSGAVVRYVEPGSPADEASLE</sequence>